<dbReference type="RefSeq" id="WP_343938182.1">
    <property type="nucleotide sequence ID" value="NZ_BAAABU010000023.1"/>
</dbReference>
<comment type="caution">
    <text evidence="2">The sequence shown here is derived from an EMBL/GenBank/DDBJ whole genome shotgun (WGS) entry which is preliminary data.</text>
</comment>
<keyword evidence="3" id="KW-1185">Reference proteome</keyword>
<sequence>MARASGGRRRLVLLCVLIALVPLVAQRHAGRLPCGAGGAVVAAAVLLAAVPRTVLRLAAALTEPSVPAVPSCP</sequence>
<name>A0ABN0UMA3_9PSEU</name>
<evidence type="ECO:0000313" key="3">
    <source>
        <dbReference type="Proteomes" id="UP001500416"/>
    </source>
</evidence>
<feature type="transmembrane region" description="Helical" evidence="1">
    <location>
        <begin position="35"/>
        <end position="55"/>
    </location>
</feature>
<protein>
    <submittedName>
        <fullName evidence="2">Uncharacterized protein</fullName>
    </submittedName>
</protein>
<evidence type="ECO:0000256" key="1">
    <source>
        <dbReference type="SAM" id="Phobius"/>
    </source>
</evidence>
<evidence type="ECO:0000313" key="2">
    <source>
        <dbReference type="EMBL" id="GAA0255297.1"/>
    </source>
</evidence>
<reference evidence="2 3" key="1">
    <citation type="journal article" date="2019" name="Int. J. Syst. Evol. Microbiol.">
        <title>The Global Catalogue of Microorganisms (GCM) 10K type strain sequencing project: providing services to taxonomists for standard genome sequencing and annotation.</title>
        <authorList>
            <consortium name="The Broad Institute Genomics Platform"/>
            <consortium name="The Broad Institute Genome Sequencing Center for Infectious Disease"/>
            <person name="Wu L."/>
            <person name="Ma J."/>
        </authorList>
    </citation>
    <scope>NUCLEOTIDE SEQUENCE [LARGE SCALE GENOMIC DNA]</scope>
    <source>
        <strain evidence="2 3">JCM 3380</strain>
    </source>
</reference>
<organism evidence="2 3">
    <name type="scientific">Saccharothrix mutabilis subsp. mutabilis</name>
    <dbReference type="NCBI Taxonomy" id="66855"/>
    <lineage>
        <taxon>Bacteria</taxon>
        <taxon>Bacillati</taxon>
        <taxon>Actinomycetota</taxon>
        <taxon>Actinomycetes</taxon>
        <taxon>Pseudonocardiales</taxon>
        <taxon>Pseudonocardiaceae</taxon>
        <taxon>Saccharothrix</taxon>
    </lineage>
</organism>
<dbReference type="EMBL" id="BAAABU010000023">
    <property type="protein sequence ID" value="GAA0255297.1"/>
    <property type="molecule type" value="Genomic_DNA"/>
</dbReference>
<keyword evidence="1" id="KW-0472">Membrane</keyword>
<keyword evidence="1" id="KW-1133">Transmembrane helix</keyword>
<keyword evidence="1" id="KW-0812">Transmembrane</keyword>
<dbReference type="Proteomes" id="UP001500416">
    <property type="component" value="Unassembled WGS sequence"/>
</dbReference>
<gene>
    <name evidence="2" type="ORF">GCM10010492_65140</name>
</gene>
<proteinExistence type="predicted"/>
<accession>A0ABN0UMA3</accession>